<dbReference type="RefSeq" id="WP_116623208.1">
    <property type="nucleotide sequence ID" value="NZ_QURN01000005.1"/>
</dbReference>
<feature type="transmembrane region" description="Helical" evidence="1">
    <location>
        <begin position="140"/>
        <end position="160"/>
    </location>
</feature>
<gene>
    <name evidence="2" type="ORF">DY251_07210</name>
</gene>
<dbReference type="Pfam" id="PF06055">
    <property type="entry name" value="ExoD"/>
    <property type="match status" value="1"/>
</dbReference>
<name>A0A371XFR5_9HYPH</name>
<organism evidence="2 3">
    <name type="scientific">Mesorhizobium denitrificans</name>
    <dbReference type="NCBI Taxonomy" id="2294114"/>
    <lineage>
        <taxon>Bacteria</taxon>
        <taxon>Pseudomonadati</taxon>
        <taxon>Pseudomonadota</taxon>
        <taxon>Alphaproteobacteria</taxon>
        <taxon>Hyphomicrobiales</taxon>
        <taxon>Phyllobacteriaceae</taxon>
        <taxon>Mesorhizobium</taxon>
    </lineage>
</organism>
<feature type="transmembrane region" description="Helical" evidence="1">
    <location>
        <begin position="180"/>
        <end position="213"/>
    </location>
</feature>
<proteinExistence type="predicted"/>
<comment type="caution">
    <text evidence="2">The sequence shown here is derived from an EMBL/GenBank/DDBJ whole genome shotgun (WGS) entry which is preliminary data.</text>
</comment>
<dbReference type="PIRSF" id="PIRSF033239">
    <property type="entry name" value="ExoD"/>
    <property type="match status" value="1"/>
</dbReference>
<feature type="transmembrane region" description="Helical" evidence="1">
    <location>
        <begin position="69"/>
        <end position="86"/>
    </location>
</feature>
<dbReference type="PANTHER" id="PTHR41795:SF1">
    <property type="entry name" value="EXOPOLYSACCHARIDE SYNTHESIS PROTEIN"/>
    <property type="match status" value="1"/>
</dbReference>
<evidence type="ECO:0000313" key="2">
    <source>
        <dbReference type="EMBL" id="RFC68067.1"/>
    </source>
</evidence>
<dbReference type="EMBL" id="QURN01000005">
    <property type="protein sequence ID" value="RFC68067.1"/>
    <property type="molecule type" value="Genomic_DNA"/>
</dbReference>
<protein>
    <submittedName>
        <fullName evidence="2">Exopolysaccharide biosynthesis protein</fullName>
    </submittedName>
</protein>
<dbReference type="AlphaFoldDB" id="A0A371XFR5"/>
<keyword evidence="1" id="KW-1133">Transmembrane helix</keyword>
<evidence type="ECO:0000313" key="3">
    <source>
        <dbReference type="Proteomes" id="UP000262379"/>
    </source>
</evidence>
<dbReference type="Proteomes" id="UP000262379">
    <property type="component" value="Unassembled WGS sequence"/>
</dbReference>
<dbReference type="InterPro" id="IPR010331">
    <property type="entry name" value="ExoD"/>
</dbReference>
<accession>A0A371XFR5</accession>
<sequence>MKTFDDGPEGSAPRLRRSRRLSEVFAQLARDAEGPVTLDHICKSLGARAFAPMLVLFAGLNLLPLPPGSSAVLGLPLIIIAAQMVSGRRRTWLPEMLGKRSLSAEQFRSIMASLVPRLAKMEKLIKPRYWPFWRRQGERVVGGIALFMAIVVTLPIPGGNWLPAFCTTLLGLSLLERDGILFALGGLVGVVAMAVIVGIFTAAGFAGHALLAWIM</sequence>
<keyword evidence="1" id="KW-0472">Membrane</keyword>
<keyword evidence="3" id="KW-1185">Reference proteome</keyword>
<dbReference type="PANTHER" id="PTHR41795">
    <property type="entry name" value="EXOPOLYSACCHARIDE SYNTHESIS PROTEIN"/>
    <property type="match status" value="1"/>
</dbReference>
<keyword evidence="1" id="KW-0812">Transmembrane</keyword>
<reference evidence="3" key="1">
    <citation type="submission" date="2018-08" db="EMBL/GenBank/DDBJ databases">
        <authorList>
            <person name="Im W.T."/>
        </authorList>
    </citation>
    <scope>NUCLEOTIDE SEQUENCE [LARGE SCALE GENOMIC DNA]</scope>
    <source>
        <strain evidence="3">LA-28</strain>
    </source>
</reference>
<evidence type="ECO:0000256" key="1">
    <source>
        <dbReference type="SAM" id="Phobius"/>
    </source>
</evidence>